<reference evidence="1 2" key="1">
    <citation type="submission" date="2023-11" db="EMBL/GenBank/DDBJ databases">
        <authorList>
            <person name="Hedman E."/>
            <person name="Englund M."/>
            <person name="Stromberg M."/>
            <person name="Nyberg Akerstrom W."/>
            <person name="Nylinder S."/>
            <person name="Jareborg N."/>
            <person name="Kallberg Y."/>
            <person name="Kronander E."/>
        </authorList>
    </citation>
    <scope>NUCLEOTIDE SEQUENCE [LARGE SCALE GENOMIC DNA]</scope>
</reference>
<dbReference type="GO" id="GO:0003676">
    <property type="term" value="F:nucleic acid binding"/>
    <property type="evidence" value="ECO:0007669"/>
    <property type="project" value="InterPro"/>
</dbReference>
<gene>
    <name evidence="1" type="ORF">PARMNEM_LOCUS7329</name>
</gene>
<dbReference type="PANTHER" id="PTHR46060">
    <property type="entry name" value="MARINER MOS1 TRANSPOSASE-LIKE PROTEIN"/>
    <property type="match status" value="1"/>
</dbReference>
<dbReference type="Proteomes" id="UP001314205">
    <property type="component" value="Unassembled WGS sequence"/>
</dbReference>
<dbReference type="InterPro" id="IPR052709">
    <property type="entry name" value="Transposase-MT_Hybrid"/>
</dbReference>
<keyword evidence="2" id="KW-1185">Reference proteome</keyword>
<evidence type="ECO:0000313" key="2">
    <source>
        <dbReference type="Proteomes" id="UP001314205"/>
    </source>
</evidence>
<dbReference type="InterPro" id="IPR036397">
    <property type="entry name" value="RNaseH_sf"/>
</dbReference>
<organism evidence="1 2">
    <name type="scientific">Parnassius mnemosyne</name>
    <name type="common">clouded apollo</name>
    <dbReference type="NCBI Taxonomy" id="213953"/>
    <lineage>
        <taxon>Eukaryota</taxon>
        <taxon>Metazoa</taxon>
        <taxon>Ecdysozoa</taxon>
        <taxon>Arthropoda</taxon>
        <taxon>Hexapoda</taxon>
        <taxon>Insecta</taxon>
        <taxon>Pterygota</taxon>
        <taxon>Neoptera</taxon>
        <taxon>Endopterygota</taxon>
        <taxon>Lepidoptera</taxon>
        <taxon>Glossata</taxon>
        <taxon>Ditrysia</taxon>
        <taxon>Papilionoidea</taxon>
        <taxon>Papilionidae</taxon>
        <taxon>Parnassiinae</taxon>
        <taxon>Parnassini</taxon>
        <taxon>Parnassius</taxon>
        <taxon>Driopa</taxon>
    </lineage>
</organism>
<dbReference type="Gene3D" id="3.30.420.10">
    <property type="entry name" value="Ribonuclease H-like superfamily/Ribonuclease H"/>
    <property type="match status" value="1"/>
</dbReference>
<sequence>MYTAKTTRFGEKKIIFHQDNARVHTCVKAMAKINELKYDLLPHPPYSSDLAPSDFHLFPKLKIFLGGQKFATNDEVIAAVEEYFASLERNRFMEGITALERRWNKCVEVHGDYVEK</sequence>
<dbReference type="PANTHER" id="PTHR46060:SF1">
    <property type="entry name" value="MARINER MOS1 TRANSPOSASE-LIKE PROTEIN"/>
    <property type="match status" value="1"/>
</dbReference>
<evidence type="ECO:0000313" key="1">
    <source>
        <dbReference type="EMBL" id="CAK1586366.1"/>
    </source>
</evidence>
<protein>
    <recommendedName>
        <fullName evidence="3">Histone-lysine N-methyltransferase SETMAR</fullName>
    </recommendedName>
</protein>
<comment type="caution">
    <text evidence="1">The sequence shown here is derived from an EMBL/GenBank/DDBJ whole genome shotgun (WGS) entry which is preliminary data.</text>
</comment>
<name>A0AAV1KX41_9NEOP</name>
<dbReference type="EMBL" id="CAVLGL010000080">
    <property type="protein sequence ID" value="CAK1586366.1"/>
    <property type="molecule type" value="Genomic_DNA"/>
</dbReference>
<dbReference type="AlphaFoldDB" id="A0AAV1KX41"/>
<accession>A0AAV1KX41</accession>
<proteinExistence type="predicted"/>
<evidence type="ECO:0008006" key="3">
    <source>
        <dbReference type="Google" id="ProtNLM"/>
    </source>
</evidence>